<evidence type="ECO:0000313" key="10">
    <source>
        <dbReference type="EMBL" id="GFO84646.1"/>
    </source>
</evidence>
<dbReference type="GO" id="GO:0016020">
    <property type="term" value="C:membrane"/>
    <property type="evidence" value="ECO:0007669"/>
    <property type="project" value="UniProtKB-SubCell"/>
</dbReference>
<keyword evidence="3" id="KW-0813">Transport</keyword>
<dbReference type="Proteomes" id="UP000613208">
    <property type="component" value="Unassembled WGS sequence"/>
</dbReference>
<feature type="transmembrane region" description="Helical" evidence="7">
    <location>
        <begin position="197"/>
        <end position="215"/>
    </location>
</feature>
<sequence length="390" mass="43178">MTKLLISLFVKNPDNITDAKVRSAYGSLGGAVGIVCNLLLFAGKFFAGIITGAISITADAFNNLSDAASSIITLIGFYIAGKPADEDHPFGHGRMEYISGLIVSLAIILMGFELLKSSVTKILHPEEIRFQMISVVILIISILVKFWMAAFNTKIGKKIQSEAMRATATDSLNDCVSTAAVLAGMLIFYFMGHNLDGIIGVLVACFVLWGGYGSIKDTLNPLLGGVPDEELVKNIEDMVMCHDMVIGVHDMIVHDYGPGRRIVSLHAEVPANVDIMEAHDTIDHIEMRLMQEYQCEATIHMDPVVTDDEQTTKTKEKIEKLIRQYNDKLSIHDFRMVTGKTHTNVIFDLVIPYGKEYQVGKIVKEIRKKIHNEMPNNYFAVIKVDRTAVI</sequence>
<evidence type="ECO:0000256" key="2">
    <source>
        <dbReference type="ARBA" id="ARBA00008114"/>
    </source>
</evidence>
<proteinExistence type="inferred from homology"/>
<dbReference type="PANTHER" id="PTHR43840">
    <property type="entry name" value="MITOCHONDRIAL METAL TRANSPORTER 1-RELATED"/>
    <property type="match status" value="1"/>
</dbReference>
<dbReference type="Pfam" id="PF01545">
    <property type="entry name" value="Cation_efflux"/>
    <property type="match status" value="1"/>
</dbReference>
<keyword evidence="11" id="KW-1185">Reference proteome</keyword>
<name>A0A916Q7T9_9FIRM</name>
<evidence type="ECO:0000313" key="11">
    <source>
        <dbReference type="Proteomes" id="UP000613208"/>
    </source>
</evidence>
<keyword evidence="5 7" id="KW-1133">Transmembrane helix</keyword>
<feature type="domain" description="Cation efflux protein cytoplasmic" evidence="9">
    <location>
        <begin position="227"/>
        <end position="303"/>
    </location>
</feature>
<evidence type="ECO:0000256" key="1">
    <source>
        <dbReference type="ARBA" id="ARBA00004141"/>
    </source>
</evidence>
<evidence type="ECO:0000256" key="6">
    <source>
        <dbReference type="ARBA" id="ARBA00023136"/>
    </source>
</evidence>
<dbReference type="InterPro" id="IPR002524">
    <property type="entry name" value="Cation_efflux"/>
</dbReference>
<dbReference type="Gene3D" id="3.30.70.1350">
    <property type="entry name" value="Cation efflux protein, cytoplasmic domain"/>
    <property type="match status" value="1"/>
</dbReference>
<evidence type="ECO:0000259" key="9">
    <source>
        <dbReference type="Pfam" id="PF16916"/>
    </source>
</evidence>
<feature type="domain" description="Cation efflux protein transmembrane" evidence="8">
    <location>
        <begin position="32"/>
        <end position="223"/>
    </location>
</feature>
<dbReference type="SUPFAM" id="SSF160240">
    <property type="entry name" value="Cation efflux protein cytoplasmic domain-like"/>
    <property type="match status" value="2"/>
</dbReference>
<dbReference type="PANTHER" id="PTHR43840:SF15">
    <property type="entry name" value="MITOCHONDRIAL METAL TRANSPORTER 1-RELATED"/>
    <property type="match status" value="1"/>
</dbReference>
<dbReference type="Gene3D" id="1.20.1510.10">
    <property type="entry name" value="Cation efflux protein transmembrane domain"/>
    <property type="match status" value="1"/>
</dbReference>
<organism evidence="10 11">
    <name type="scientific">Anaerostipes butyraticus</name>
    <dbReference type="NCBI Taxonomy" id="645466"/>
    <lineage>
        <taxon>Bacteria</taxon>
        <taxon>Bacillati</taxon>
        <taxon>Bacillota</taxon>
        <taxon>Clostridia</taxon>
        <taxon>Lachnospirales</taxon>
        <taxon>Lachnospiraceae</taxon>
        <taxon>Anaerostipes</taxon>
    </lineage>
</organism>
<evidence type="ECO:0000256" key="3">
    <source>
        <dbReference type="ARBA" id="ARBA00022448"/>
    </source>
</evidence>
<dbReference type="AlphaFoldDB" id="A0A916Q7T9"/>
<feature type="transmembrane region" description="Helical" evidence="7">
    <location>
        <begin position="132"/>
        <end position="151"/>
    </location>
</feature>
<dbReference type="Pfam" id="PF16916">
    <property type="entry name" value="ZT_dimer"/>
    <property type="match status" value="1"/>
</dbReference>
<keyword evidence="6 7" id="KW-0472">Membrane</keyword>
<evidence type="ECO:0000259" key="8">
    <source>
        <dbReference type="Pfam" id="PF01545"/>
    </source>
</evidence>
<dbReference type="SUPFAM" id="SSF161111">
    <property type="entry name" value="Cation efflux protein transmembrane domain-like"/>
    <property type="match status" value="1"/>
</dbReference>
<dbReference type="EMBL" id="BLYI01000024">
    <property type="protein sequence ID" value="GFO84646.1"/>
    <property type="molecule type" value="Genomic_DNA"/>
</dbReference>
<feature type="transmembrane region" description="Helical" evidence="7">
    <location>
        <begin position="28"/>
        <end position="54"/>
    </location>
</feature>
<dbReference type="InterPro" id="IPR050291">
    <property type="entry name" value="CDF_Transporter"/>
</dbReference>
<comment type="caution">
    <text evidence="10">The sequence shown here is derived from an EMBL/GenBank/DDBJ whole genome shotgun (WGS) entry which is preliminary data.</text>
</comment>
<dbReference type="FunFam" id="1.20.1510.10:FF:000006">
    <property type="entry name" value="Divalent cation efflux transporter"/>
    <property type="match status" value="1"/>
</dbReference>
<dbReference type="InterPro" id="IPR027469">
    <property type="entry name" value="Cation_efflux_TMD_sf"/>
</dbReference>
<dbReference type="GO" id="GO:0008324">
    <property type="term" value="F:monoatomic cation transmembrane transporter activity"/>
    <property type="evidence" value="ECO:0007669"/>
    <property type="project" value="InterPro"/>
</dbReference>
<dbReference type="NCBIfam" id="TIGR01297">
    <property type="entry name" value="CDF"/>
    <property type="match status" value="1"/>
</dbReference>
<comment type="similarity">
    <text evidence="2">Belongs to the cation diffusion facilitator (CDF) transporter (TC 2.A.4) family.</text>
</comment>
<dbReference type="InterPro" id="IPR027470">
    <property type="entry name" value="Cation_efflux_CTD"/>
</dbReference>
<evidence type="ECO:0000256" key="5">
    <source>
        <dbReference type="ARBA" id="ARBA00022989"/>
    </source>
</evidence>
<comment type="subcellular location">
    <subcellularLocation>
        <location evidence="1">Membrane</location>
        <topology evidence="1">Multi-pass membrane protein</topology>
    </subcellularLocation>
</comment>
<gene>
    <name evidence="10" type="ORF">ANBU17_09930</name>
</gene>
<evidence type="ECO:0000256" key="7">
    <source>
        <dbReference type="SAM" id="Phobius"/>
    </source>
</evidence>
<accession>A0A916Q7T9</accession>
<reference evidence="10" key="1">
    <citation type="submission" date="2020-06" db="EMBL/GenBank/DDBJ databases">
        <title>Characterization of fructooligosaccharide metabolism and fructooligosaccharide-degrading enzymes in human commensal butyrate producers.</title>
        <authorList>
            <person name="Tanno H."/>
            <person name="Fujii T."/>
            <person name="Hirano K."/>
            <person name="Maeno S."/>
            <person name="Tonozuka T."/>
            <person name="Sakamoto M."/>
            <person name="Ohkuma M."/>
            <person name="Tochio T."/>
            <person name="Endo A."/>
        </authorList>
    </citation>
    <scope>NUCLEOTIDE SEQUENCE</scope>
    <source>
        <strain evidence="10">JCM 17466</strain>
    </source>
</reference>
<protein>
    <submittedName>
        <fullName evidence="10">Cation diffusion facilitator transporter</fullName>
    </submittedName>
</protein>
<dbReference type="InterPro" id="IPR036837">
    <property type="entry name" value="Cation_efflux_CTD_sf"/>
</dbReference>
<keyword evidence="4 7" id="KW-0812">Transmembrane</keyword>
<feature type="transmembrane region" description="Helical" evidence="7">
    <location>
        <begin position="93"/>
        <end position="112"/>
    </location>
</feature>
<dbReference type="RefSeq" id="WP_201310365.1">
    <property type="nucleotide sequence ID" value="NZ_BLYI01000024.1"/>
</dbReference>
<dbReference type="InterPro" id="IPR058533">
    <property type="entry name" value="Cation_efflux_TM"/>
</dbReference>
<evidence type="ECO:0000256" key="4">
    <source>
        <dbReference type="ARBA" id="ARBA00022692"/>
    </source>
</evidence>